<keyword evidence="3" id="KW-1185">Reference proteome</keyword>
<evidence type="ECO:0000313" key="3">
    <source>
        <dbReference type="Proteomes" id="UP000520767"/>
    </source>
</evidence>
<dbReference type="AlphaFoldDB" id="A0A7W7QEE0"/>
<feature type="compositionally biased region" description="Pro residues" evidence="1">
    <location>
        <begin position="1"/>
        <end position="12"/>
    </location>
</feature>
<dbReference type="RefSeq" id="WP_184816014.1">
    <property type="nucleotide sequence ID" value="NZ_JACHJQ010000011.1"/>
</dbReference>
<sequence length="121" mass="12320">MNTPPPSGPPANPGGVQAPDGYKTDTEQMSGVGRTIGTQAEDAKGEVAEVQPAKVQAAEFGQHEEHQAWHGDYAAAIEQFGAGAAAMCDNLVAFAGQLDAAGATYSDSDSSAETNVNSVQV</sequence>
<organism evidence="2 3">
    <name type="scientific">Actinophytocola algeriensis</name>
    <dbReference type="NCBI Taxonomy" id="1768010"/>
    <lineage>
        <taxon>Bacteria</taxon>
        <taxon>Bacillati</taxon>
        <taxon>Actinomycetota</taxon>
        <taxon>Actinomycetes</taxon>
        <taxon>Pseudonocardiales</taxon>
        <taxon>Pseudonocardiaceae</taxon>
    </lineage>
</organism>
<evidence type="ECO:0000256" key="1">
    <source>
        <dbReference type="SAM" id="MobiDB-lite"/>
    </source>
</evidence>
<dbReference type="InterPro" id="IPR036689">
    <property type="entry name" value="ESAT-6-like_sf"/>
</dbReference>
<gene>
    <name evidence="2" type="ORF">FHR82_008311</name>
</gene>
<accession>A0A7W7QEE0</accession>
<name>A0A7W7QEE0_9PSEU</name>
<evidence type="ECO:0000313" key="2">
    <source>
        <dbReference type="EMBL" id="MBB4912040.1"/>
    </source>
</evidence>
<proteinExistence type="predicted"/>
<dbReference type="EMBL" id="JACHJQ010000011">
    <property type="protein sequence ID" value="MBB4912040.1"/>
    <property type="molecule type" value="Genomic_DNA"/>
</dbReference>
<dbReference type="SUPFAM" id="SSF140453">
    <property type="entry name" value="EsxAB dimer-like"/>
    <property type="match status" value="1"/>
</dbReference>
<reference evidence="2 3" key="1">
    <citation type="submission" date="2020-08" db="EMBL/GenBank/DDBJ databases">
        <title>Genomic Encyclopedia of Type Strains, Phase III (KMG-III): the genomes of soil and plant-associated and newly described type strains.</title>
        <authorList>
            <person name="Whitman W."/>
        </authorList>
    </citation>
    <scope>NUCLEOTIDE SEQUENCE [LARGE SCALE GENOMIC DNA]</scope>
    <source>
        <strain evidence="2 3">CECT 8960</strain>
    </source>
</reference>
<dbReference type="Proteomes" id="UP000520767">
    <property type="component" value="Unassembled WGS sequence"/>
</dbReference>
<evidence type="ECO:0008006" key="4">
    <source>
        <dbReference type="Google" id="ProtNLM"/>
    </source>
</evidence>
<comment type="caution">
    <text evidence="2">The sequence shown here is derived from an EMBL/GenBank/DDBJ whole genome shotgun (WGS) entry which is preliminary data.</text>
</comment>
<feature type="region of interest" description="Disordered" evidence="1">
    <location>
        <begin position="1"/>
        <end position="29"/>
    </location>
</feature>
<protein>
    <recommendedName>
        <fullName evidence="4">Excreted virulence factor EspC (Type VII ESX diderm)</fullName>
    </recommendedName>
</protein>